<organism evidence="1 2">
    <name type="scientific">Parasitella parasitica</name>
    <dbReference type="NCBI Taxonomy" id="35722"/>
    <lineage>
        <taxon>Eukaryota</taxon>
        <taxon>Fungi</taxon>
        <taxon>Fungi incertae sedis</taxon>
        <taxon>Mucoromycota</taxon>
        <taxon>Mucoromycotina</taxon>
        <taxon>Mucoromycetes</taxon>
        <taxon>Mucorales</taxon>
        <taxon>Mucorineae</taxon>
        <taxon>Mucoraceae</taxon>
        <taxon>Parasitella</taxon>
    </lineage>
</organism>
<sequence>MSEKQFIQENVPQQTATPGYVYRNLKAIDGVAKVNLESFNSLKGAVLIAINSNRPLQIKTFIAATQKEIQDKTFKVMKFTDSRGSRMFSPLQLYDCKAKSIQIDQQAFWKIFNTCGKTNQ</sequence>
<keyword evidence="2" id="KW-1185">Reference proteome</keyword>
<name>A0A0B7N2G0_9FUNG</name>
<evidence type="ECO:0000313" key="1">
    <source>
        <dbReference type="EMBL" id="CEP09705.1"/>
    </source>
</evidence>
<dbReference type="EMBL" id="LN722188">
    <property type="protein sequence ID" value="CEP09705.1"/>
    <property type="molecule type" value="Genomic_DNA"/>
</dbReference>
<protein>
    <submittedName>
        <fullName evidence="1">Uncharacterized protein</fullName>
    </submittedName>
</protein>
<gene>
    <name evidence="1" type="primary">PARPA_03256.1 scaffold 7241</name>
</gene>
<reference evidence="1 2" key="1">
    <citation type="submission" date="2014-09" db="EMBL/GenBank/DDBJ databases">
        <authorList>
            <person name="Ellenberger Sabrina"/>
        </authorList>
    </citation>
    <scope>NUCLEOTIDE SEQUENCE [LARGE SCALE GENOMIC DNA]</scope>
    <source>
        <strain evidence="1 2">CBS 412.66</strain>
    </source>
</reference>
<dbReference type="Proteomes" id="UP000054107">
    <property type="component" value="Unassembled WGS sequence"/>
</dbReference>
<proteinExistence type="predicted"/>
<dbReference type="OrthoDB" id="10539023at2759"/>
<dbReference type="AlphaFoldDB" id="A0A0B7N2G0"/>
<evidence type="ECO:0000313" key="2">
    <source>
        <dbReference type="Proteomes" id="UP000054107"/>
    </source>
</evidence>
<accession>A0A0B7N2G0</accession>